<evidence type="ECO:0000313" key="15">
    <source>
        <dbReference type="EMBL" id="KNF04635.1"/>
    </source>
</evidence>
<proteinExistence type="predicted"/>
<dbReference type="InterPro" id="IPR001841">
    <property type="entry name" value="Znf_RING"/>
</dbReference>
<keyword evidence="4" id="KW-0808">Transferase</keyword>
<evidence type="ECO:0000256" key="11">
    <source>
        <dbReference type="ARBA" id="ARBA00023136"/>
    </source>
</evidence>
<dbReference type="GO" id="GO:0061630">
    <property type="term" value="F:ubiquitin protein ligase activity"/>
    <property type="evidence" value="ECO:0007669"/>
    <property type="project" value="UniProtKB-EC"/>
</dbReference>
<keyword evidence="10" id="KW-1133">Transmembrane helix</keyword>
<evidence type="ECO:0000256" key="9">
    <source>
        <dbReference type="ARBA" id="ARBA00022833"/>
    </source>
</evidence>
<evidence type="ECO:0000259" key="14">
    <source>
        <dbReference type="PROSITE" id="PS50089"/>
    </source>
</evidence>
<dbReference type="InterPro" id="IPR013083">
    <property type="entry name" value="Znf_RING/FYVE/PHD"/>
</dbReference>
<feature type="region of interest" description="Disordered" evidence="13">
    <location>
        <begin position="31"/>
        <end position="63"/>
    </location>
</feature>
<evidence type="ECO:0000256" key="5">
    <source>
        <dbReference type="ARBA" id="ARBA00022692"/>
    </source>
</evidence>
<gene>
    <name evidence="15" type="ORF">PSTG_02122</name>
</gene>
<keyword evidence="9" id="KW-0862">Zinc</keyword>
<sequence length="321" mass="36538">MDQPSDSDDLEEGRSELKALGQLASTEGLIGAAGAISTRSEGGEEVDNRKTPESDDDEESVGSNDIFVHDYTAPAGIWALEGDQLIRIDRYHPDLEELVKTLLNVWRLDDNRLVAIDPEDTMCRGFLILLITKGILLGPRAFPLPDFVEMFSVTEIFSTLEDDQRMIVHDFFFELHYLFRLRIDRRDNFQIADLEQYILGLSNKHPVIELLNEMHPDWLGNFSDELREGVLQDRRHAARSFHAKVRVASSLTLPNEIPRPAHLRPRGPQAEPAGCCICLVKYSPDSEISILACHHTHHFHCRCIMRWISDKTNCPLCRTKV</sequence>
<keyword evidence="11" id="KW-0472">Membrane</keyword>
<evidence type="ECO:0000256" key="7">
    <source>
        <dbReference type="ARBA" id="ARBA00022771"/>
    </source>
</evidence>
<feature type="domain" description="RING-type" evidence="14">
    <location>
        <begin position="275"/>
        <end position="318"/>
    </location>
</feature>
<keyword evidence="8" id="KW-0833">Ubl conjugation pathway</keyword>
<evidence type="ECO:0000256" key="3">
    <source>
        <dbReference type="ARBA" id="ARBA00012483"/>
    </source>
</evidence>
<evidence type="ECO:0000256" key="2">
    <source>
        <dbReference type="ARBA" id="ARBA00004141"/>
    </source>
</evidence>
<protein>
    <recommendedName>
        <fullName evidence="3">RING-type E3 ubiquitin transferase</fullName>
        <ecNumber evidence="3">2.3.2.27</ecNumber>
    </recommendedName>
</protein>
<dbReference type="Pfam" id="PF13639">
    <property type="entry name" value="zf-RING_2"/>
    <property type="match status" value="1"/>
</dbReference>
<comment type="caution">
    <text evidence="15">The sequence shown here is derived from an EMBL/GenBank/DDBJ whole genome shotgun (WGS) entry which is preliminary data.</text>
</comment>
<evidence type="ECO:0000313" key="16">
    <source>
        <dbReference type="Proteomes" id="UP000054564"/>
    </source>
</evidence>
<dbReference type="Proteomes" id="UP000054564">
    <property type="component" value="Unassembled WGS sequence"/>
</dbReference>
<evidence type="ECO:0000256" key="1">
    <source>
        <dbReference type="ARBA" id="ARBA00000900"/>
    </source>
</evidence>
<evidence type="ECO:0000256" key="10">
    <source>
        <dbReference type="ARBA" id="ARBA00022989"/>
    </source>
</evidence>
<keyword evidence="16" id="KW-1185">Reference proteome</keyword>
<comment type="catalytic activity">
    <reaction evidence="1">
        <text>S-ubiquitinyl-[E2 ubiquitin-conjugating enzyme]-L-cysteine + [acceptor protein]-L-lysine = [E2 ubiquitin-conjugating enzyme]-L-cysteine + N(6)-ubiquitinyl-[acceptor protein]-L-lysine.</text>
        <dbReference type="EC" id="2.3.2.27"/>
    </reaction>
</comment>
<comment type="subcellular location">
    <subcellularLocation>
        <location evidence="2">Membrane</location>
        <topology evidence="2">Multi-pass membrane protein</topology>
    </subcellularLocation>
</comment>
<keyword evidence="5" id="KW-0812">Transmembrane</keyword>
<organism evidence="15 16">
    <name type="scientific">Puccinia striiformis f. sp. tritici PST-78</name>
    <dbReference type="NCBI Taxonomy" id="1165861"/>
    <lineage>
        <taxon>Eukaryota</taxon>
        <taxon>Fungi</taxon>
        <taxon>Dikarya</taxon>
        <taxon>Basidiomycota</taxon>
        <taxon>Pucciniomycotina</taxon>
        <taxon>Pucciniomycetes</taxon>
        <taxon>Pucciniales</taxon>
        <taxon>Pucciniaceae</taxon>
        <taxon>Puccinia</taxon>
    </lineage>
</organism>
<dbReference type="Gene3D" id="3.30.40.10">
    <property type="entry name" value="Zinc/RING finger domain, C3HC4 (zinc finger)"/>
    <property type="match status" value="1"/>
</dbReference>
<dbReference type="EMBL" id="AJIL01000011">
    <property type="protein sequence ID" value="KNF04635.1"/>
    <property type="molecule type" value="Genomic_DNA"/>
</dbReference>
<dbReference type="GO" id="GO:0016020">
    <property type="term" value="C:membrane"/>
    <property type="evidence" value="ECO:0007669"/>
    <property type="project" value="UniProtKB-SubCell"/>
</dbReference>
<evidence type="ECO:0000256" key="6">
    <source>
        <dbReference type="ARBA" id="ARBA00022723"/>
    </source>
</evidence>
<name>A0A0L0W046_9BASI</name>
<dbReference type="AlphaFoldDB" id="A0A0L0W046"/>
<dbReference type="PROSITE" id="PS50089">
    <property type="entry name" value="ZF_RING_2"/>
    <property type="match status" value="1"/>
</dbReference>
<evidence type="ECO:0000256" key="8">
    <source>
        <dbReference type="ARBA" id="ARBA00022786"/>
    </source>
</evidence>
<dbReference type="STRING" id="1165861.A0A0L0W046"/>
<evidence type="ECO:0000256" key="12">
    <source>
        <dbReference type="PROSITE-ProRule" id="PRU00175"/>
    </source>
</evidence>
<keyword evidence="7 12" id="KW-0863">Zinc-finger</keyword>
<evidence type="ECO:0000256" key="4">
    <source>
        <dbReference type="ARBA" id="ARBA00022679"/>
    </source>
</evidence>
<dbReference type="EC" id="2.3.2.27" evidence="3"/>
<evidence type="ECO:0000256" key="13">
    <source>
        <dbReference type="SAM" id="MobiDB-lite"/>
    </source>
</evidence>
<keyword evidence="6" id="KW-0479">Metal-binding</keyword>
<accession>A0A0L0W046</accession>
<reference evidence="16" key="1">
    <citation type="submission" date="2014-03" db="EMBL/GenBank/DDBJ databases">
        <title>The Genome Sequence of Puccinia striiformis f. sp. tritici PST-78.</title>
        <authorList>
            <consortium name="The Broad Institute Genome Sequencing Platform"/>
            <person name="Cuomo C."/>
            <person name="Hulbert S."/>
            <person name="Chen X."/>
            <person name="Walker B."/>
            <person name="Young S.K."/>
            <person name="Zeng Q."/>
            <person name="Gargeya S."/>
            <person name="Fitzgerald M."/>
            <person name="Haas B."/>
            <person name="Abouelleil A."/>
            <person name="Alvarado L."/>
            <person name="Arachchi H.M."/>
            <person name="Berlin A.M."/>
            <person name="Chapman S.B."/>
            <person name="Goldberg J."/>
            <person name="Griggs A."/>
            <person name="Gujja S."/>
            <person name="Hansen M."/>
            <person name="Howarth C."/>
            <person name="Imamovic A."/>
            <person name="Larimer J."/>
            <person name="McCowan C."/>
            <person name="Montmayeur A."/>
            <person name="Murphy C."/>
            <person name="Neiman D."/>
            <person name="Pearson M."/>
            <person name="Priest M."/>
            <person name="Roberts A."/>
            <person name="Saif S."/>
            <person name="Shea T."/>
            <person name="Sisk P."/>
            <person name="Sykes S."/>
            <person name="Wortman J."/>
            <person name="Nusbaum C."/>
            <person name="Birren B."/>
        </authorList>
    </citation>
    <scope>NUCLEOTIDE SEQUENCE [LARGE SCALE GENOMIC DNA]</scope>
    <source>
        <strain evidence="16">race PST-78</strain>
    </source>
</reference>
<dbReference type="PANTHER" id="PTHR45977">
    <property type="entry name" value="TARGET OF ERK KINASE MPK-1"/>
    <property type="match status" value="1"/>
</dbReference>
<dbReference type="GO" id="GO:0008270">
    <property type="term" value="F:zinc ion binding"/>
    <property type="evidence" value="ECO:0007669"/>
    <property type="project" value="UniProtKB-KW"/>
</dbReference>
<dbReference type="SUPFAM" id="SSF57850">
    <property type="entry name" value="RING/U-box"/>
    <property type="match status" value="1"/>
</dbReference>